<gene>
    <name evidence="2" type="ORF">PAPOLLO_LOCUS11302</name>
</gene>
<feature type="compositionally biased region" description="Polar residues" evidence="1">
    <location>
        <begin position="29"/>
        <end position="46"/>
    </location>
</feature>
<proteinExistence type="predicted"/>
<keyword evidence="3" id="KW-1185">Reference proteome</keyword>
<feature type="region of interest" description="Disordered" evidence="1">
    <location>
        <begin position="1"/>
        <end position="52"/>
    </location>
</feature>
<accession>A0A8S3WY57</accession>
<evidence type="ECO:0000313" key="2">
    <source>
        <dbReference type="EMBL" id="CAG4986725.1"/>
    </source>
</evidence>
<evidence type="ECO:0000313" key="3">
    <source>
        <dbReference type="Proteomes" id="UP000691718"/>
    </source>
</evidence>
<dbReference type="AlphaFoldDB" id="A0A8S3WY57"/>
<reference evidence="2" key="1">
    <citation type="submission" date="2021-04" db="EMBL/GenBank/DDBJ databases">
        <authorList>
            <person name="Tunstrom K."/>
        </authorList>
    </citation>
    <scope>NUCLEOTIDE SEQUENCE</scope>
</reference>
<evidence type="ECO:0000256" key="1">
    <source>
        <dbReference type="SAM" id="MobiDB-lite"/>
    </source>
</evidence>
<dbReference type="EMBL" id="CAJQZP010000816">
    <property type="protein sequence ID" value="CAG4986725.1"/>
    <property type="molecule type" value="Genomic_DNA"/>
</dbReference>
<dbReference type="Proteomes" id="UP000691718">
    <property type="component" value="Unassembled WGS sequence"/>
</dbReference>
<name>A0A8S3WY57_PARAO</name>
<comment type="caution">
    <text evidence="2">The sequence shown here is derived from an EMBL/GenBank/DDBJ whole genome shotgun (WGS) entry which is preliminary data.</text>
</comment>
<dbReference type="OrthoDB" id="8190343at2759"/>
<protein>
    <submittedName>
        <fullName evidence="2">(apollo) hypothetical protein</fullName>
    </submittedName>
</protein>
<feature type="compositionally biased region" description="Basic and acidic residues" evidence="1">
    <location>
        <begin position="8"/>
        <end position="28"/>
    </location>
</feature>
<sequence length="131" mass="14769">MCLQNLESQDKINEDNVETRNTEGEKAVENTSGVGTSSNDSGQSFKGKNPRKRTMLRDYDNLLTKAQNVANSVNSFVVSENEFDLFGRMVAVQLKILPMESAIEAQQYIQNHLFGLRLKYPPSVSNIQFHL</sequence>
<organism evidence="2 3">
    <name type="scientific">Parnassius apollo</name>
    <name type="common">Apollo butterfly</name>
    <name type="synonym">Papilio apollo</name>
    <dbReference type="NCBI Taxonomy" id="110799"/>
    <lineage>
        <taxon>Eukaryota</taxon>
        <taxon>Metazoa</taxon>
        <taxon>Ecdysozoa</taxon>
        <taxon>Arthropoda</taxon>
        <taxon>Hexapoda</taxon>
        <taxon>Insecta</taxon>
        <taxon>Pterygota</taxon>
        <taxon>Neoptera</taxon>
        <taxon>Endopterygota</taxon>
        <taxon>Lepidoptera</taxon>
        <taxon>Glossata</taxon>
        <taxon>Ditrysia</taxon>
        <taxon>Papilionoidea</taxon>
        <taxon>Papilionidae</taxon>
        <taxon>Parnassiinae</taxon>
        <taxon>Parnassini</taxon>
        <taxon>Parnassius</taxon>
        <taxon>Parnassius</taxon>
    </lineage>
</organism>